<dbReference type="RefSeq" id="WP_092745973.1">
    <property type="nucleotide sequence ID" value="NZ_FMZC01000023.1"/>
</dbReference>
<keyword evidence="2" id="KW-0472">Membrane</keyword>
<dbReference type="NCBIfam" id="TIGR03750">
    <property type="entry name" value="conj_TIGR03750"/>
    <property type="match status" value="1"/>
</dbReference>
<feature type="region of interest" description="Disordered" evidence="1">
    <location>
        <begin position="137"/>
        <end position="160"/>
    </location>
</feature>
<evidence type="ECO:0000313" key="3">
    <source>
        <dbReference type="EMBL" id="SDE63491.1"/>
    </source>
</evidence>
<dbReference type="EMBL" id="FMZC01000023">
    <property type="protein sequence ID" value="SDE63491.1"/>
    <property type="molecule type" value="Genomic_DNA"/>
</dbReference>
<dbReference type="STRING" id="187868.SAMN05192589_12338"/>
<sequence length="160" mass="17470">MPRTPDNSADAPQHSGPSRGAPLTAHVNVEPSIFNGMTTTEAKVIAAAALAASLFMGAIVTTFTGLWQVMLMLAIFGPMAVLWFSSTWLARIKRGRPDGYYTQYLHLWAARRGWVRCRFIGHEGWWDLGRSFEGSLASPLQPPREVPKDSPSRTGAGKGT</sequence>
<dbReference type="Pfam" id="PF11990">
    <property type="entry name" value="DUF3487"/>
    <property type="match status" value="1"/>
</dbReference>
<keyword evidence="2" id="KW-1133">Transmembrane helix</keyword>
<keyword evidence="4" id="KW-1185">Reference proteome</keyword>
<feature type="transmembrane region" description="Helical" evidence="2">
    <location>
        <begin position="44"/>
        <end position="63"/>
    </location>
</feature>
<dbReference type="AlphaFoldDB" id="A0A1G7EII9"/>
<keyword evidence="2" id="KW-0812">Transmembrane</keyword>
<name>A0A1G7EII9_9BURK</name>
<evidence type="ECO:0000256" key="1">
    <source>
        <dbReference type="SAM" id="MobiDB-lite"/>
    </source>
</evidence>
<feature type="transmembrane region" description="Helical" evidence="2">
    <location>
        <begin position="69"/>
        <end position="90"/>
    </location>
</feature>
<protein>
    <submittedName>
        <fullName evidence="3">Conjugative transfer region protein, TIGR03750 family</fullName>
    </submittedName>
</protein>
<evidence type="ECO:0000313" key="4">
    <source>
        <dbReference type="Proteomes" id="UP000198781"/>
    </source>
</evidence>
<evidence type="ECO:0000256" key="2">
    <source>
        <dbReference type="SAM" id="Phobius"/>
    </source>
</evidence>
<dbReference type="Proteomes" id="UP000198781">
    <property type="component" value="Unassembled WGS sequence"/>
</dbReference>
<dbReference type="InterPro" id="IPR021877">
    <property type="entry name" value="DUF3487"/>
</dbReference>
<proteinExistence type="predicted"/>
<accession>A0A1G7EII9</accession>
<gene>
    <name evidence="3" type="ORF">SAMN05192589_12338</name>
</gene>
<feature type="region of interest" description="Disordered" evidence="1">
    <location>
        <begin position="1"/>
        <end position="22"/>
    </location>
</feature>
<reference evidence="3 4" key="1">
    <citation type="submission" date="2016-10" db="EMBL/GenBank/DDBJ databases">
        <authorList>
            <person name="de Groot N.N."/>
        </authorList>
    </citation>
    <scope>NUCLEOTIDE SEQUENCE [LARGE SCALE GENOMIC DNA]</scope>
    <source>
        <strain evidence="3 4">DSM 16619</strain>
    </source>
</reference>
<dbReference type="OrthoDB" id="8907898at2"/>
<organism evidence="3 4">
    <name type="scientific">Paracidovorax valerianellae</name>
    <dbReference type="NCBI Taxonomy" id="187868"/>
    <lineage>
        <taxon>Bacteria</taxon>
        <taxon>Pseudomonadati</taxon>
        <taxon>Pseudomonadota</taxon>
        <taxon>Betaproteobacteria</taxon>
        <taxon>Burkholderiales</taxon>
        <taxon>Comamonadaceae</taxon>
        <taxon>Paracidovorax</taxon>
    </lineage>
</organism>